<dbReference type="PROSITE" id="PS51387">
    <property type="entry name" value="FAD_PCMH"/>
    <property type="match status" value="1"/>
</dbReference>
<organism evidence="3 4">
    <name type="scientific">Pseudonocardia acidicola</name>
    <dbReference type="NCBI Taxonomy" id="2724939"/>
    <lineage>
        <taxon>Bacteria</taxon>
        <taxon>Bacillati</taxon>
        <taxon>Actinomycetota</taxon>
        <taxon>Actinomycetes</taxon>
        <taxon>Pseudonocardiales</taxon>
        <taxon>Pseudonocardiaceae</taxon>
        <taxon>Pseudonocardia</taxon>
    </lineage>
</organism>
<dbReference type="SUPFAM" id="SSF56176">
    <property type="entry name" value="FAD-binding/transporter-associated domain-like"/>
    <property type="match status" value="1"/>
</dbReference>
<dbReference type="InterPro" id="IPR016169">
    <property type="entry name" value="FAD-bd_PCMH_sub2"/>
</dbReference>
<dbReference type="InterPro" id="IPR006094">
    <property type="entry name" value="Oxid_FAD_bind_N"/>
</dbReference>
<evidence type="ECO:0000313" key="4">
    <source>
        <dbReference type="Proteomes" id="UP000820669"/>
    </source>
</evidence>
<dbReference type="Pfam" id="PF04030">
    <property type="entry name" value="ALO"/>
    <property type="match status" value="1"/>
</dbReference>
<dbReference type="InterPro" id="IPR007173">
    <property type="entry name" value="ALO_C"/>
</dbReference>
<gene>
    <name evidence="3" type="ORF">HF526_11560</name>
</gene>
<dbReference type="NCBIfam" id="TIGR01679">
    <property type="entry name" value="bact_FAD_ox"/>
    <property type="match status" value="1"/>
</dbReference>
<name>A0ABX1S8Q3_9PSEU</name>
<dbReference type="InterPro" id="IPR016171">
    <property type="entry name" value="Vanillyl_alc_oxidase_C-sub2"/>
</dbReference>
<dbReference type="EMBL" id="JAAXLA010000017">
    <property type="protein sequence ID" value="NMH97943.1"/>
    <property type="molecule type" value="Genomic_DNA"/>
</dbReference>
<dbReference type="Gene3D" id="3.30.43.10">
    <property type="entry name" value="Uridine Diphospho-n-acetylenolpyruvylglucosamine Reductase, domain 2"/>
    <property type="match status" value="1"/>
</dbReference>
<feature type="domain" description="FAD-binding PCMH-type" evidence="2">
    <location>
        <begin position="28"/>
        <end position="198"/>
    </location>
</feature>
<dbReference type="InterPro" id="IPR036318">
    <property type="entry name" value="FAD-bd_PCMH-like_sf"/>
</dbReference>
<dbReference type="PANTHER" id="PTHR43762:SF1">
    <property type="entry name" value="D-ARABINONO-1,4-LACTONE OXIDASE"/>
    <property type="match status" value="1"/>
</dbReference>
<sequence>MSRVPPDGTLRVVAWGDGPFWSNWAGTADARPQLFASPASVAQLQTVVREAAARGLRVKALGSGHSFTPIAVTDGVAVRLGRLTGILRADIEAGLVTVLAGTTLHELGERLWALGLAMENLGDIDGQTVAGAISTGTHGTGARFGGLATQVRGLRLVLADGTLLDCSAEQNPDVFAAARIGLGALGVIATVTLQCVPAFLLHATEAPGLLGDVLDGFDELAAANDHAEFYWFPHTRRVLTKRNNHSRGPARPLGRLRRAIDDEFLSNTVFEWTNRLCAARPSMIPRVNALAARALSAREYVDRSYRVFASPRRVVFREMEYAVPRKAARHVLTEIDGWLRRSGEHIAFPVEVRVTAADDVWLSTAYQRDSAYIAVHQHVRRDHRAYFDAVEQIARSVGGRPHWGKLHSLDAARLRETYPRFDDFVAVRDRLDPDRRFANLHLRQILGP</sequence>
<keyword evidence="1" id="KW-0560">Oxidoreductase</keyword>
<evidence type="ECO:0000259" key="2">
    <source>
        <dbReference type="PROSITE" id="PS51387"/>
    </source>
</evidence>
<accession>A0ABX1S8Q3</accession>
<dbReference type="PIRSF" id="PIRSF000136">
    <property type="entry name" value="LGO_GLO"/>
    <property type="match status" value="1"/>
</dbReference>
<dbReference type="Proteomes" id="UP000820669">
    <property type="component" value="Unassembled WGS sequence"/>
</dbReference>
<dbReference type="PANTHER" id="PTHR43762">
    <property type="entry name" value="L-GULONOLACTONE OXIDASE"/>
    <property type="match status" value="1"/>
</dbReference>
<dbReference type="Gene3D" id="3.30.70.2520">
    <property type="match status" value="1"/>
</dbReference>
<dbReference type="Pfam" id="PF01565">
    <property type="entry name" value="FAD_binding_4"/>
    <property type="match status" value="1"/>
</dbReference>
<comment type="caution">
    <text evidence="3">The sequence shown here is derived from an EMBL/GenBank/DDBJ whole genome shotgun (WGS) entry which is preliminary data.</text>
</comment>
<dbReference type="Gene3D" id="1.10.45.10">
    <property type="entry name" value="Vanillyl-alcohol Oxidase, Chain A, domain 4"/>
    <property type="match status" value="1"/>
</dbReference>
<evidence type="ECO:0000313" key="3">
    <source>
        <dbReference type="EMBL" id="NMH97943.1"/>
    </source>
</evidence>
<dbReference type="InterPro" id="IPR016166">
    <property type="entry name" value="FAD-bd_PCMH"/>
</dbReference>
<dbReference type="Gene3D" id="3.30.465.10">
    <property type="match status" value="1"/>
</dbReference>
<protein>
    <submittedName>
        <fullName evidence="3">FAD-binding protein</fullName>
    </submittedName>
</protein>
<dbReference type="InterPro" id="IPR010031">
    <property type="entry name" value="FAD_lactone_oxidase-like"/>
</dbReference>
<reference evidence="3 4" key="1">
    <citation type="submission" date="2020-04" db="EMBL/GenBank/DDBJ databases">
        <authorList>
            <person name="Klaysubun C."/>
            <person name="Duangmal K."/>
            <person name="Lipun K."/>
        </authorList>
    </citation>
    <scope>NUCLEOTIDE SEQUENCE [LARGE SCALE GENOMIC DNA]</scope>
    <source>
        <strain evidence="3 4">K10HN5</strain>
    </source>
</reference>
<proteinExistence type="predicted"/>
<keyword evidence="4" id="KW-1185">Reference proteome</keyword>
<evidence type="ECO:0000256" key="1">
    <source>
        <dbReference type="ARBA" id="ARBA00023002"/>
    </source>
</evidence>
<dbReference type="InterPro" id="IPR016167">
    <property type="entry name" value="FAD-bd_PCMH_sub1"/>
</dbReference>